<dbReference type="PROSITE" id="PS01124">
    <property type="entry name" value="HTH_ARAC_FAMILY_2"/>
    <property type="match status" value="1"/>
</dbReference>
<protein>
    <submittedName>
        <fullName evidence="5">Right origin-binding protein</fullName>
    </submittedName>
</protein>
<evidence type="ECO:0000259" key="4">
    <source>
        <dbReference type="PROSITE" id="PS01124"/>
    </source>
</evidence>
<dbReference type="GO" id="GO:0043565">
    <property type="term" value="F:sequence-specific DNA binding"/>
    <property type="evidence" value="ECO:0007669"/>
    <property type="project" value="InterPro"/>
</dbReference>
<organism evidence="5">
    <name type="scientific">Serratia marcescens</name>
    <dbReference type="NCBI Taxonomy" id="615"/>
    <lineage>
        <taxon>Bacteria</taxon>
        <taxon>Pseudomonadati</taxon>
        <taxon>Pseudomonadota</taxon>
        <taxon>Gammaproteobacteria</taxon>
        <taxon>Enterobacterales</taxon>
        <taxon>Yersiniaceae</taxon>
        <taxon>Serratia</taxon>
    </lineage>
</organism>
<dbReference type="InterPro" id="IPR050959">
    <property type="entry name" value="MarA-like"/>
</dbReference>
<dbReference type="PANTHER" id="PTHR47504:SF2">
    <property type="entry name" value="REGULATORY PROTEIN SOXS"/>
    <property type="match status" value="1"/>
</dbReference>
<keyword evidence="3" id="KW-0804">Transcription</keyword>
<dbReference type="GO" id="GO:0003700">
    <property type="term" value="F:DNA-binding transcription factor activity"/>
    <property type="evidence" value="ECO:0007669"/>
    <property type="project" value="InterPro"/>
</dbReference>
<dbReference type="Gene3D" id="1.10.10.60">
    <property type="entry name" value="Homeodomain-like"/>
    <property type="match status" value="2"/>
</dbReference>
<feature type="domain" description="HTH araC/xylS-type" evidence="4">
    <location>
        <begin position="9"/>
        <end position="107"/>
    </location>
</feature>
<evidence type="ECO:0000256" key="2">
    <source>
        <dbReference type="ARBA" id="ARBA00023125"/>
    </source>
</evidence>
<dbReference type="PANTHER" id="PTHR47504">
    <property type="entry name" value="RIGHT ORIGIN-BINDING PROTEIN"/>
    <property type="match status" value="1"/>
</dbReference>
<dbReference type="Gene3D" id="3.20.80.10">
    <property type="entry name" value="Regulatory factor, effector binding domain"/>
    <property type="match status" value="1"/>
</dbReference>
<dbReference type="SUPFAM" id="SSF55136">
    <property type="entry name" value="Probable bacterial effector-binding domain"/>
    <property type="match status" value="1"/>
</dbReference>
<accession>A0A1C3HIZ4</accession>
<evidence type="ECO:0000256" key="1">
    <source>
        <dbReference type="ARBA" id="ARBA00023015"/>
    </source>
</evidence>
<reference evidence="5" key="1">
    <citation type="submission" date="2016-05" db="EMBL/GenBank/DDBJ databases">
        <authorList>
            <person name="Cock P.J.A."/>
            <person name="Cock P.J.A."/>
        </authorList>
    </citation>
    <scope>NUCLEOTIDE SEQUENCE</scope>
    <source>
        <strain evidence="5">PWN146_assembly</strain>
    </source>
</reference>
<dbReference type="SUPFAM" id="SSF46689">
    <property type="entry name" value="Homeodomain-like"/>
    <property type="match status" value="2"/>
</dbReference>
<dbReference type="PROSITE" id="PS00041">
    <property type="entry name" value="HTH_ARAC_FAMILY_1"/>
    <property type="match status" value="1"/>
</dbReference>
<dbReference type="InterPro" id="IPR018062">
    <property type="entry name" value="HTH_AraC-typ_CS"/>
</dbReference>
<evidence type="ECO:0000313" key="5">
    <source>
        <dbReference type="EMBL" id="SAY45021.1"/>
    </source>
</evidence>
<dbReference type="EMBL" id="LT575490">
    <property type="protein sequence ID" value="SAY45021.1"/>
    <property type="molecule type" value="Genomic_DNA"/>
</dbReference>
<dbReference type="InterPro" id="IPR009057">
    <property type="entry name" value="Homeodomain-like_sf"/>
</dbReference>
<proteinExistence type="predicted"/>
<sequence length="288" mass="33137">MGTQESHIKELLVWIEDNLTNPLSLDIVSAKSGYTKWYLQRMFKKQTGLSLASYIRARRLYLAAFALRFTQKSILDISVEYQFDNQQTFSRCFKKHFAESPSVYRHARKQDFSNLVRSLAASQPGDIQVERVSIARGQYAFHGKHYAYHLDIEKLDKSHLPQRSALRGQFYTLLGERPTQTYSFTQLVPDGERVRVDYTLGVTTEYPLREGVVLEPLPEIHGEFCRFRYSGKPVALNDHIIQIYTQVLPEMGLARGDGPDITVFSYSLSGKEELHLELQHLVPVVPLH</sequence>
<keyword evidence="2" id="KW-0238">DNA-binding</keyword>
<dbReference type="SMART" id="SM00342">
    <property type="entry name" value="HTH_ARAC"/>
    <property type="match status" value="1"/>
</dbReference>
<keyword evidence="1" id="KW-0805">Transcription regulation</keyword>
<gene>
    <name evidence="5" type="primary">rob_6</name>
    <name evidence="5" type="ORF">PWN146_03741</name>
</gene>
<dbReference type="AlphaFoldDB" id="A0A1C3HIZ4"/>
<dbReference type="InterPro" id="IPR018060">
    <property type="entry name" value="HTH_AraC"/>
</dbReference>
<dbReference type="InterPro" id="IPR011256">
    <property type="entry name" value="Reg_factor_effector_dom_sf"/>
</dbReference>
<name>A0A1C3HIZ4_SERMA</name>
<dbReference type="Pfam" id="PF12833">
    <property type="entry name" value="HTH_18"/>
    <property type="match status" value="1"/>
</dbReference>
<evidence type="ECO:0000256" key="3">
    <source>
        <dbReference type="ARBA" id="ARBA00023163"/>
    </source>
</evidence>